<evidence type="ECO:0000313" key="2">
    <source>
        <dbReference type="EMBL" id="KWT74910.1"/>
    </source>
</evidence>
<dbReference type="Pfam" id="PF18998">
    <property type="entry name" value="Flg_new_2"/>
    <property type="match status" value="1"/>
</dbReference>
<feature type="domain" description="Bacterial repeat" evidence="1">
    <location>
        <begin position="47"/>
        <end position="99"/>
    </location>
</feature>
<accession>A0ABR5SC90</accession>
<reference evidence="2 3" key="1">
    <citation type="submission" date="2015-11" db="EMBL/GenBank/DDBJ databases">
        <authorList>
            <person name="Lin W."/>
        </authorList>
    </citation>
    <scope>NUCLEOTIDE SEQUENCE [LARGE SCALE GENOMIC DNA]</scope>
    <source>
        <strain evidence="2 3">HCH-1</strain>
    </source>
</reference>
<evidence type="ECO:0000259" key="1">
    <source>
        <dbReference type="Pfam" id="PF18998"/>
    </source>
</evidence>
<dbReference type="SUPFAM" id="SSF69318">
    <property type="entry name" value="Integrin alpha N-terminal domain"/>
    <property type="match status" value="1"/>
</dbReference>
<dbReference type="PANTHER" id="PTHR46580">
    <property type="entry name" value="SENSOR KINASE-RELATED"/>
    <property type="match status" value="1"/>
</dbReference>
<gene>
    <name evidence="2" type="ORF">ASN18_3316</name>
</gene>
<comment type="caution">
    <text evidence="2">The sequence shown here is derived from an EMBL/GenBank/DDBJ whole genome shotgun (WGS) entry which is preliminary data.</text>
</comment>
<dbReference type="InterPro" id="IPR028994">
    <property type="entry name" value="Integrin_alpha_N"/>
</dbReference>
<dbReference type="Proteomes" id="UP000060487">
    <property type="component" value="Unassembled WGS sequence"/>
</dbReference>
<sequence>MSSSKSVTATFSGGGKRTLTVVKSGSGSGSVTASTGTLSWSGNTAIITYNSDTQQVTLTAVPGSGSTFESWTGCDSLYNTMCGLSMTTDKTVTVSFKVNPKAKQSKFDFDNDGNSDILWRDKVYGYNVAWLMNGATVKSAKYLDSVTDPSWTIAGAGRFNQDNQTGILWRNQMTGTTAIWLYNGTVSSGGAQLGTISDITWDIVSAGDTDSDGNSEVIWRNNTNGYPSGKSRSQSRLQWCCCRHSAIRTGKSQERGISMATTRYQSSGATNSTVITPSGV</sequence>
<protein>
    <recommendedName>
        <fullName evidence="1">Bacterial repeat domain-containing protein</fullName>
    </recommendedName>
</protein>
<proteinExistence type="predicted"/>
<keyword evidence="3" id="KW-1185">Reference proteome</keyword>
<dbReference type="PANTHER" id="PTHR46580:SF2">
    <property type="entry name" value="MAM DOMAIN-CONTAINING PROTEIN"/>
    <property type="match status" value="1"/>
</dbReference>
<dbReference type="InterPro" id="IPR044060">
    <property type="entry name" value="Bacterial_rp_domain"/>
</dbReference>
<name>A0ABR5SC90_9BACT</name>
<organism evidence="2 3">
    <name type="scientific">Candidatus Magnetominusculus xianensis</name>
    <dbReference type="NCBI Taxonomy" id="1748249"/>
    <lineage>
        <taxon>Bacteria</taxon>
        <taxon>Pseudomonadati</taxon>
        <taxon>Nitrospirota</taxon>
        <taxon>Nitrospiria</taxon>
        <taxon>Nitrospirales</taxon>
        <taxon>Nitrospiraceae</taxon>
        <taxon>Candidatus Magnetominusculus</taxon>
    </lineage>
</organism>
<dbReference type="EMBL" id="LNQR01000138">
    <property type="protein sequence ID" value="KWT74910.1"/>
    <property type="molecule type" value="Genomic_DNA"/>
</dbReference>
<evidence type="ECO:0000313" key="3">
    <source>
        <dbReference type="Proteomes" id="UP000060487"/>
    </source>
</evidence>